<keyword evidence="1" id="KW-0472">Membrane</keyword>
<name>A0A6A4HVH8_9AGAR</name>
<feature type="transmembrane region" description="Helical" evidence="1">
    <location>
        <begin position="214"/>
        <end position="238"/>
    </location>
</feature>
<gene>
    <name evidence="2" type="ORF">BT96DRAFT_1089590</name>
</gene>
<evidence type="ECO:0000313" key="3">
    <source>
        <dbReference type="Proteomes" id="UP000799118"/>
    </source>
</evidence>
<feature type="transmembrane region" description="Helical" evidence="1">
    <location>
        <begin position="250"/>
        <end position="272"/>
    </location>
</feature>
<dbReference type="Proteomes" id="UP000799118">
    <property type="component" value="Unassembled WGS sequence"/>
</dbReference>
<feature type="transmembrane region" description="Helical" evidence="1">
    <location>
        <begin position="46"/>
        <end position="64"/>
    </location>
</feature>
<protein>
    <submittedName>
        <fullName evidence="2">Uncharacterized protein</fullName>
    </submittedName>
</protein>
<organism evidence="2 3">
    <name type="scientific">Gymnopus androsaceus JB14</name>
    <dbReference type="NCBI Taxonomy" id="1447944"/>
    <lineage>
        <taxon>Eukaryota</taxon>
        <taxon>Fungi</taxon>
        <taxon>Dikarya</taxon>
        <taxon>Basidiomycota</taxon>
        <taxon>Agaricomycotina</taxon>
        <taxon>Agaricomycetes</taxon>
        <taxon>Agaricomycetidae</taxon>
        <taxon>Agaricales</taxon>
        <taxon>Marasmiineae</taxon>
        <taxon>Omphalotaceae</taxon>
        <taxon>Gymnopus</taxon>
    </lineage>
</organism>
<sequence length="281" mass="31414">VPPLDRIFLIGIWVETLIYGKHIIVFTAAIFVLARLQKARQASIRFLTGTSIFLIMLSTAYVGLSLRELIQAFILGPPGGASLFFADTAGHLLCCKVQFALKLMLAYLIQSLSIWRMWVVYQHRWMVIVLPSLSFEHHILTHITAADIFALYQIRHPSITIFDPMIHNTVIAYMSLHLMINVGVTSSIAYTLWKAGRSVPEPWHIQPKDTSIYGLILTIVESGGVYTAAIIVAASLYFSGNVAALAAIDSLMQLATITPLLINCSSGFWYSAWRFCQHHHL</sequence>
<dbReference type="AlphaFoldDB" id="A0A6A4HVH8"/>
<evidence type="ECO:0000313" key="2">
    <source>
        <dbReference type="EMBL" id="KAE9401871.1"/>
    </source>
</evidence>
<proteinExistence type="predicted"/>
<feature type="transmembrane region" description="Helical" evidence="1">
    <location>
        <begin position="170"/>
        <end position="193"/>
    </location>
</feature>
<feature type="non-terminal residue" evidence="2">
    <location>
        <position position="1"/>
    </location>
</feature>
<keyword evidence="3" id="KW-1185">Reference proteome</keyword>
<evidence type="ECO:0000256" key="1">
    <source>
        <dbReference type="SAM" id="Phobius"/>
    </source>
</evidence>
<keyword evidence="1" id="KW-0812">Transmembrane</keyword>
<keyword evidence="1" id="KW-1133">Transmembrane helix</keyword>
<feature type="transmembrane region" description="Helical" evidence="1">
    <location>
        <begin position="12"/>
        <end position="34"/>
    </location>
</feature>
<feature type="transmembrane region" description="Helical" evidence="1">
    <location>
        <begin position="70"/>
        <end position="87"/>
    </location>
</feature>
<dbReference type="EMBL" id="ML769441">
    <property type="protein sequence ID" value="KAE9401871.1"/>
    <property type="molecule type" value="Genomic_DNA"/>
</dbReference>
<reference evidence="2" key="1">
    <citation type="journal article" date="2019" name="Environ. Microbiol.">
        <title>Fungal ecological strategies reflected in gene transcription - a case study of two litter decomposers.</title>
        <authorList>
            <person name="Barbi F."/>
            <person name="Kohler A."/>
            <person name="Barry K."/>
            <person name="Baskaran P."/>
            <person name="Daum C."/>
            <person name="Fauchery L."/>
            <person name="Ihrmark K."/>
            <person name="Kuo A."/>
            <person name="LaButti K."/>
            <person name="Lipzen A."/>
            <person name="Morin E."/>
            <person name="Grigoriev I.V."/>
            <person name="Henrissat B."/>
            <person name="Lindahl B."/>
            <person name="Martin F."/>
        </authorList>
    </citation>
    <scope>NUCLEOTIDE SEQUENCE</scope>
    <source>
        <strain evidence="2">JB14</strain>
    </source>
</reference>
<feature type="transmembrane region" description="Helical" evidence="1">
    <location>
        <begin position="99"/>
        <end position="118"/>
    </location>
</feature>
<accession>A0A6A4HVH8</accession>
<dbReference type="OrthoDB" id="3357408at2759"/>